<dbReference type="Pfam" id="PF14716">
    <property type="entry name" value="HHH_8"/>
    <property type="match status" value="1"/>
</dbReference>
<evidence type="ECO:0000256" key="6">
    <source>
        <dbReference type="ARBA" id="ARBA00022705"/>
    </source>
</evidence>
<evidence type="ECO:0000256" key="4">
    <source>
        <dbReference type="ARBA" id="ARBA00022679"/>
    </source>
</evidence>
<evidence type="ECO:0000259" key="9">
    <source>
        <dbReference type="SMART" id="SM00278"/>
    </source>
</evidence>
<evidence type="ECO:0000256" key="5">
    <source>
        <dbReference type="ARBA" id="ARBA00022695"/>
    </source>
</evidence>
<dbReference type="Gene3D" id="3.20.20.140">
    <property type="entry name" value="Metal-dependent hydrolases"/>
    <property type="match status" value="1"/>
</dbReference>
<dbReference type="PANTHER" id="PTHR36928">
    <property type="entry name" value="PHOSPHATASE YCDX-RELATED"/>
    <property type="match status" value="1"/>
</dbReference>
<dbReference type="InterPro" id="IPR027421">
    <property type="entry name" value="DNA_pol_lamdba_lyase_dom_sf"/>
</dbReference>
<dbReference type="EC" id="2.7.7.7" evidence="2"/>
<dbReference type="OrthoDB" id="9808747at2"/>
<proteinExistence type="predicted"/>
<evidence type="ECO:0000259" key="11">
    <source>
        <dbReference type="SMART" id="SM00483"/>
    </source>
</evidence>
<organism evidence="12 13">
    <name type="scientific">Thermoleophilum album</name>
    <dbReference type="NCBI Taxonomy" id="29539"/>
    <lineage>
        <taxon>Bacteria</taxon>
        <taxon>Bacillati</taxon>
        <taxon>Actinomycetota</taxon>
        <taxon>Thermoleophilia</taxon>
        <taxon>Thermoleophilales</taxon>
        <taxon>Thermoleophilaceae</taxon>
        <taxon>Thermoleophilum</taxon>
    </lineage>
</organism>
<dbReference type="Proteomes" id="UP000222056">
    <property type="component" value="Unassembled WGS sequence"/>
</dbReference>
<feature type="domain" description="Helix-hairpin-helix DNA-binding motif class 1" evidence="9">
    <location>
        <begin position="92"/>
        <end position="111"/>
    </location>
</feature>
<dbReference type="Pfam" id="PF14791">
    <property type="entry name" value="DNA_pol_B_thumb"/>
    <property type="match status" value="1"/>
</dbReference>
<evidence type="ECO:0000256" key="1">
    <source>
        <dbReference type="ARBA" id="ARBA00001946"/>
    </source>
</evidence>
<dbReference type="InterPro" id="IPR050243">
    <property type="entry name" value="PHP_phosphatase"/>
</dbReference>
<evidence type="ECO:0000256" key="2">
    <source>
        <dbReference type="ARBA" id="ARBA00012417"/>
    </source>
</evidence>
<dbReference type="InterPro" id="IPR003141">
    <property type="entry name" value="Pol/His_phosphatase_N"/>
</dbReference>
<dbReference type="AlphaFoldDB" id="A0A1H6FMP5"/>
<dbReference type="InterPro" id="IPR002054">
    <property type="entry name" value="DNA-dir_DNA_pol_X"/>
</dbReference>
<comment type="cofactor">
    <cofactor evidence="1">
        <name>Mg(2+)</name>
        <dbReference type="ChEBI" id="CHEBI:18420"/>
    </cofactor>
</comment>
<sequence length="588" mass="63914">MLRNVDIAEMLERLAALYELDGADPYRVNAYRQAAESVRHATVSVAELARQGRATELDRVGPTIARKIRDFVETGTTPALERLQAKYPRGLLEVMRVPGLGAKRARLLWERLGVGSLEDLERALETGQLSELPGFGERTVARLRAAVERLRERPLDERPLLLISHAEDAARRIAEALAATAGVQTSHAVGGLRRGVEATGDVDLLAVAPSSASELAGLLARSGAVAEARPGDPRLTGVRSDDVGRALVVTHDGIEVDLWSVQPAAHYAALQWLTGSRAHNERLRQIAQEKGVELGPAGVRRGGKPLQVASEDDVYELLGMAWVPPELREDRGEVEAAQVGSLPDLITVEQLRGDLHCHTTLSDGRADARTMALAARERGYEYLAITDHSASHGFGNAVSPAELEQQIERIAALNAELEGIRLLAGSEISLRPDGSLDYPEELVARLDWVIASVHTSFALSEREMTARIAAAMENPLVDAIGHPTGRLIGRRDPYAVDVERLIEVAAATGTMLEINSNPDRRDLSEVWARLAAEAGVMLVINSDAHSVEGLDVVRYGVATARRAWLAPRSIANTLSWDQLARRRKRVRA</sequence>
<dbReference type="InterPro" id="IPR004013">
    <property type="entry name" value="PHP_dom"/>
</dbReference>
<feature type="domain" description="DNA-directed DNA polymerase X" evidence="11">
    <location>
        <begin position="1"/>
        <end position="329"/>
    </location>
</feature>
<protein>
    <recommendedName>
        <fullName evidence="2">DNA-directed DNA polymerase</fullName>
        <ecNumber evidence="2">2.7.7.7</ecNumber>
    </recommendedName>
</protein>
<dbReference type="CDD" id="cd07436">
    <property type="entry name" value="PHP_PolX"/>
    <property type="match status" value="1"/>
</dbReference>
<dbReference type="InterPro" id="IPR029398">
    <property type="entry name" value="PolB_thumb"/>
</dbReference>
<dbReference type="InterPro" id="IPR037160">
    <property type="entry name" value="DNA_Pol_thumb_sf"/>
</dbReference>
<feature type="domain" description="Helix-hairpin-helix DNA-binding motif class 1" evidence="9">
    <location>
        <begin position="127"/>
        <end position="146"/>
    </location>
</feature>
<dbReference type="Gene3D" id="3.30.460.10">
    <property type="entry name" value="Beta Polymerase, domain 2"/>
    <property type="match status" value="1"/>
</dbReference>
<dbReference type="Pfam" id="PF14520">
    <property type="entry name" value="HHH_5"/>
    <property type="match status" value="1"/>
</dbReference>
<dbReference type="PIRSF" id="PIRSF005047">
    <property type="entry name" value="UCP005047_YshC"/>
    <property type="match status" value="1"/>
</dbReference>
<keyword evidence="6" id="KW-0235">DNA replication</keyword>
<feature type="domain" description="Polymerase/histidinol phosphatase N-terminal" evidence="10">
    <location>
        <begin position="353"/>
        <end position="432"/>
    </location>
</feature>
<dbReference type="NCBIfam" id="NF006375">
    <property type="entry name" value="PRK08609.1"/>
    <property type="match status" value="1"/>
</dbReference>
<keyword evidence="13" id="KW-1185">Reference proteome</keyword>
<dbReference type="SMART" id="SM00483">
    <property type="entry name" value="POLXc"/>
    <property type="match status" value="1"/>
</dbReference>
<dbReference type="RefSeq" id="WP_093116331.1">
    <property type="nucleotide sequence ID" value="NZ_FNWJ01000001.1"/>
</dbReference>
<feature type="domain" description="Helix-hairpin-helix DNA-binding motif class 1" evidence="9">
    <location>
        <begin position="52"/>
        <end position="71"/>
    </location>
</feature>
<dbReference type="Gene3D" id="1.10.150.110">
    <property type="entry name" value="DNA polymerase beta, N-terminal domain-like"/>
    <property type="match status" value="1"/>
</dbReference>
<dbReference type="InterPro" id="IPR022311">
    <property type="entry name" value="PolX-like"/>
</dbReference>
<dbReference type="GO" id="GO:0006281">
    <property type="term" value="P:DNA repair"/>
    <property type="evidence" value="ECO:0007669"/>
    <property type="project" value="InterPro"/>
</dbReference>
<dbReference type="PANTHER" id="PTHR36928:SF1">
    <property type="entry name" value="PHOSPHATASE YCDX-RELATED"/>
    <property type="match status" value="1"/>
</dbReference>
<gene>
    <name evidence="12" type="ORF">SAMN02745716_0751</name>
</gene>
<evidence type="ECO:0000259" key="10">
    <source>
        <dbReference type="SMART" id="SM00481"/>
    </source>
</evidence>
<name>A0A1H6FMP5_THEAL</name>
<dbReference type="GO" id="GO:0042578">
    <property type="term" value="F:phosphoric ester hydrolase activity"/>
    <property type="evidence" value="ECO:0007669"/>
    <property type="project" value="TreeGrafter"/>
</dbReference>
<evidence type="ECO:0000256" key="8">
    <source>
        <dbReference type="ARBA" id="ARBA00049244"/>
    </source>
</evidence>
<dbReference type="Gene3D" id="1.10.150.20">
    <property type="entry name" value="5' to 3' exonuclease, C-terminal subdomain"/>
    <property type="match status" value="1"/>
</dbReference>
<reference evidence="13" key="1">
    <citation type="submission" date="2016-10" db="EMBL/GenBank/DDBJ databases">
        <authorList>
            <person name="Varghese N."/>
            <person name="Submissions S."/>
        </authorList>
    </citation>
    <scope>NUCLEOTIDE SEQUENCE [LARGE SCALE GENOMIC DNA]</scope>
    <source>
        <strain evidence="13">ATCC 35263</strain>
    </source>
</reference>
<dbReference type="Pfam" id="PF02811">
    <property type="entry name" value="PHP"/>
    <property type="match status" value="1"/>
</dbReference>
<dbReference type="GO" id="GO:0003677">
    <property type="term" value="F:DNA binding"/>
    <property type="evidence" value="ECO:0007669"/>
    <property type="project" value="InterPro"/>
</dbReference>
<dbReference type="SUPFAM" id="SSF89550">
    <property type="entry name" value="PHP domain-like"/>
    <property type="match status" value="1"/>
</dbReference>
<dbReference type="InterPro" id="IPR016195">
    <property type="entry name" value="Pol/histidinol_Pase-like"/>
</dbReference>
<comment type="catalytic activity">
    <reaction evidence="8">
        <text>DNA(n) + a 2'-deoxyribonucleoside 5'-triphosphate = DNA(n+1) + diphosphate</text>
        <dbReference type="Rhea" id="RHEA:22508"/>
        <dbReference type="Rhea" id="RHEA-COMP:17339"/>
        <dbReference type="Rhea" id="RHEA-COMP:17340"/>
        <dbReference type="ChEBI" id="CHEBI:33019"/>
        <dbReference type="ChEBI" id="CHEBI:61560"/>
        <dbReference type="ChEBI" id="CHEBI:173112"/>
        <dbReference type="EC" id="2.7.7.7"/>
    </reaction>
</comment>
<evidence type="ECO:0000256" key="7">
    <source>
        <dbReference type="ARBA" id="ARBA00022932"/>
    </source>
</evidence>
<dbReference type="Gene3D" id="3.30.210.10">
    <property type="entry name" value="DNA polymerase, thumb domain"/>
    <property type="match status" value="1"/>
</dbReference>
<dbReference type="InterPro" id="IPR022312">
    <property type="entry name" value="DNA_pol_X"/>
</dbReference>
<dbReference type="EMBL" id="FNWJ01000001">
    <property type="protein sequence ID" value="SEH11388.1"/>
    <property type="molecule type" value="Genomic_DNA"/>
</dbReference>
<dbReference type="GO" id="GO:0008270">
    <property type="term" value="F:zinc ion binding"/>
    <property type="evidence" value="ECO:0007669"/>
    <property type="project" value="TreeGrafter"/>
</dbReference>
<dbReference type="PRINTS" id="PR00869">
    <property type="entry name" value="DNAPOLX"/>
</dbReference>
<dbReference type="InterPro" id="IPR003583">
    <property type="entry name" value="Hlx-hairpin-Hlx_DNA-bd_motif"/>
</dbReference>
<dbReference type="SUPFAM" id="SSF47802">
    <property type="entry name" value="DNA polymerase beta, N-terminal domain-like"/>
    <property type="match status" value="1"/>
</dbReference>
<dbReference type="SMART" id="SM00481">
    <property type="entry name" value="POLIIIAc"/>
    <property type="match status" value="1"/>
</dbReference>
<keyword evidence="3" id="KW-0237">DNA synthesis</keyword>
<evidence type="ECO:0000256" key="3">
    <source>
        <dbReference type="ARBA" id="ARBA00022634"/>
    </source>
</evidence>
<evidence type="ECO:0000313" key="13">
    <source>
        <dbReference type="Proteomes" id="UP000222056"/>
    </source>
</evidence>
<dbReference type="GO" id="GO:0003887">
    <property type="term" value="F:DNA-directed DNA polymerase activity"/>
    <property type="evidence" value="ECO:0007669"/>
    <property type="project" value="UniProtKB-KW"/>
</dbReference>
<dbReference type="GO" id="GO:0005829">
    <property type="term" value="C:cytosol"/>
    <property type="evidence" value="ECO:0007669"/>
    <property type="project" value="TreeGrafter"/>
</dbReference>
<keyword evidence="7" id="KW-0239">DNA-directed DNA polymerase</keyword>
<dbReference type="InterPro" id="IPR010996">
    <property type="entry name" value="HHH_MUS81"/>
</dbReference>
<evidence type="ECO:0000313" key="12">
    <source>
        <dbReference type="EMBL" id="SEH11388.1"/>
    </source>
</evidence>
<keyword evidence="4" id="KW-0808">Transferase</keyword>
<keyword evidence="5" id="KW-0548">Nucleotidyltransferase</keyword>
<dbReference type="SUPFAM" id="SSF81301">
    <property type="entry name" value="Nucleotidyltransferase"/>
    <property type="match status" value="1"/>
</dbReference>
<dbReference type="SUPFAM" id="SSF158702">
    <property type="entry name" value="Sec63 N-terminal domain-like"/>
    <property type="match status" value="1"/>
</dbReference>
<dbReference type="CDD" id="cd00141">
    <property type="entry name" value="NT_POLXc"/>
    <property type="match status" value="1"/>
</dbReference>
<dbReference type="SMART" id="SM00278">
    <property type="entry name" value="HhH1"/>
    <property type="match status" value="3"/>
</dbReference>
<accession>A0A1H6FMP5</accession>
<dbReference type="InterPro" id="IPR047967">
    <property type="entry name" value="PolX_PHP"/>
</dbReference>
<dbReference type="InterPro" id="IPR043519">
    <property type="entry name" value="NT_sf"/>
</dbReference>
<dbReference type="STRING" id="29539.SAMN02745716_0751"/>